<accession>A0A8X6P3X8</accession>
<sequence>MKDWTSVQGVFLTQKQCSSDPETKHDPLLNSMEKPFHDVAVAWHYSKGSLWYYDVKGRSLKGHWDPRFVMFLHPLEVLLLCE</sequence>
<protein>
    <submittedName>
        <fullName evidence="1">Uncharacterized protein</fullName>
    </submittedName>
</protein>
<dbReference type="EMBL" id="BMAW01016626">
    <property type="protein sequence ID" value="GFT50023.1"/>
    <property type="molecule type" value="Genomic_DNA"/>
</dbReference>
<comment type="caution">
    <text evidence="1">The sequence shown here is derived from an EMBL/GenBank/DDBJ whole genome shotgun (WGS) entry which is preliminary data.</text>
</comment>
<organism evidence="1 2">
    <name type="scientific">Nephila pilipes</name>
    <name type="common">Giant wood spider</name>
    <name type="synonym">Nephila maculata</name>
    <dbReference type="NCBI Taxonomy" id="299642"/>
    <lineage>
        <taxon>Eukaryota</taxon>
        <taxon>Metazoa</taxon>
        <taxon>Ecdysozoa</taxon>
        <taxon>Arthropoda</taxon>
        <taxon>Chelicerata</taxon>
        <taxon>Arachnida</taxon>
        <taxon>Araneae</taxon>
        <taxon>Araneomorphae</taxon>
        <taxon>Entelegynae</taxon>
        <taxon>Araneoidea</taxon>
        <taxon>Nephilidae</taxon>
        <taxon>Nephila</taxon>
    </lineage>
</organism>
<reference evidence="1" key="1">
    <citation type="submission" date="2020-08" db="EMBL/GenBank/DDBJ databases">
        <title>Multicomponent nature underlies the extraordinary mechanical properties of spider dragline silk.</title>
        <authorList>
            <person name="Kono N."/>
            <person name="Nakamura H."/>
            <person name="Mori M."/>
            <person name="Yoshida Y."/>
            <person name="Ohtoshi R."/>
            <person name="Malay A.D."/>
            <person name="Moran D.A.P."/>
            <person name="Tomita M."/>
            <person name="Numata K."/>
            <person name="Arakawa K."/>
        </authorList>
    </citation>
    <scope>NUCLEOTIDE SEQUENCE</scope>
</reference>
<dbReference type="AlphaFoldDB" id="A0A8X6P3X8"/>
<keyword evidence="2" id="KW-1185">Reference proteome</keyword>
<evidence type="ECO:0000313" key="1">
    <source>
        <dbReference type="EMBL" id="GFT50023.1"/>
    </source>
</evidence>
<gene>
    <name evidence="1" type="ORF">NPIL_336011</name>
</gene>
<dbReference type="Proteomes" id="UP000887013">
    <property type="component" value="Unassembled WGS sequence"/>
</dbReference>
<proteinExistence type="predicted"/>
<name>A0A8X6P3X8_NEPPI</name>
<evidence type="ECO:0000313" key="2">
    <source>
        <dbReference type="Proteomes" id="UP000887013"/>
    </source>
</evidence>